<evidence type="ECO:0000313" key="1">
    <source>
        <dbReference type="EMBL" id="KZV93078.1"/>
    </source>
</evidence>
<protein>
    <submittedName>
        <fullName evidence="1">Uncharacterized protein</fullName>
    </submittedName>
</protein>
<name>A0A165I975_EXIGL</name>
<dbReference type="Proteomes" id="UP000077266">
    <property type="component" value="Unassembled WGS sequence"/>
</dbReference>
<dbReference type="InParanoid" id="A0A165I975"/>
<reference evidence="1 2" key="1">
    <citation type="journal article" date="2016" name="Mol. Biol. Evol.">
        <title>Comparative Genomics of Early-Diverging Mushroom-Forming Fungi Provides Insights into the Origins of Lignocellulose Decay Capabilities.</title>
        <authorList>
            <person name="Nagy L.G."/>
            <person name="Riley R."/>
            <person name="Tritt A."/>
            <person name="Adam C."/>
            <person name="Daum C."/>
            <person name="Floudas D."/>
            <person name="Sun H."/>
            <person name="Yadav J.S."/>
            <person name="Pangilinan J."/>
            <person name="Larsson K.H."/>
            <person name="Matsuura K."/>
            <person name="Barry K."/>
            <person name="Labutti K."/>
            <person name="Kuo R."/>
            <person name="Ohm R.A."/>
            <person name="Bhattacharya S.S."/>
            <person name="Shirouzu T."/>
            <person name="Yoshinaga Y."/>
            <person name="Martin F.M."/>
            <person name="Grigoriev I.V."/>
            <person name="Hibbett D.S."/>
        </authorList>
    </citation>
    <scope>NUCLEOTIDE SEQUENCE [LARGE SCALE GENOMIC DNA]</scope>
    <source>
        <strain evidence="1 2">HHB12029</strain>
    </source>
</reference>
<dbReference type="OrthoDB" id="2745518at2759"/>
<sequence length="179" mass="20392">MFHSGWGCGAQPGHRLWNADNWDYTPRDLRLETMLEFLPSYLKHNVYERPLLAHYLGVTDPLGPSLRYAAPRSTKSRLATDPSMTVARILEALCDLPGIVNNVEHTTYLEQCDFFGITNAELLCGPCLRNFVQARFWLFWQSVKVGAAPWEATRQNCWLGYDCASQAVDPEHAYAKNVR</sequence>
<accession>A0A165I975</accession>
<dbReference type="EMBL" id="KV425996">
    <property type="protein sequence ID" value="KZV93078.1"/>
    <property type="molecule type" value="Genomic_DNA"/>
</dbReference>
<keyword evidence="2" id="KW-1185">Reference proteome</keyword>
<gene>
    <name evidence="1" type="ORF">EXIGLDRAFT_55900</name>
</gene>
<evidence type="ECO:0000313" key="2">
    <source>
        <dbReference type="Proteomes" id="UP000077266"/>
    </source>
</evidence>
<proteinExistence type="predicted"/>
<dbReference type="AlphaFoldDB" id="A0A165I975"/>
<organism evidence="1 2">
    <name type="scientific">Exidia glandulosa HHB12029</name>
    <dbReference type="NCBI Taxonomy" id="1314781"/>
    <lineage>
        <taxon>Eukaryota</taxon>
        <taxon>Fungi</taxon>
        <taxon>Dikarya</taxon>
        <taxon>Basidiomycota</taxon>
        <taxon>Agaricomycotina</taxon>
        <taxon>Agaricomycetes</taxon>
        <taxon>Auriculariales</taxon>
        <taxon>Exidiaceae</taxon>
        <taxon>Exidia</taxon>
    </lineage>
</organism>